<gene>
    <name evidence="1" type="ORF">PLEPLA_LOCUS4965</name>
</gene>
<sequence>MVRYSVASFTQRHSGNLSAPQMMSQICQILCVNTSCSCSASETLLLSTDAYSTHRFFCVQSIGLKE</sequence>
<proteinExistence type="predicted"/>
<organism evidence="1 2">
    <name type="scientific">Pleuronectes platessa</name>
    <name type="common">European plaice</name>
    <dbReference type="NCBI Taxonomy" id="8262"/>
    <lineage>
        <taxon>Eukaryota</taxon>
        <taxon>Metazoa</taxon>
        <taxon>Chordata</taxon>
        <taxon>Craniata</taxon>
        <taxon>Vertebrata</taxon>
        <taxon>Euteleostomi</taxon>
        <taxon>Actinopterygii</taxon>
        <taxon>Neopterygii</taxon>
        <taxon>Teleostei</taxon>
        <taxon>Neoteleostei</taxon>
        <taxon>Acanthomorphata</taxon>
        <taxon>Carangaria</taxon>
        <taxon>Pleuronectiformes</taxon>
        <taxon>Pleuronectoidei</taxon>
        <taxon>Pleuronectidae</taxon>
        <taxon>Pleuronectes</taxon>
    </lineage>
</organism>
<keyword evidence="2" id="KW-1185">Reference proteome</keyword>
<name>A0A9N7TS65_PLEPL</name>
<comment type="caution">
    <text evidence="1">The sequence shown here is derived from an EMBL/GenBank/DDBJ whole genome shotgun (WGS) entry which is preliminary data.</text>
</comment>
<dbReference type="EMBL" id="CADEAL010000249">
    <property type="protein sequence ID" value="CAB1417164.1"/>
    <property type="molecule type" value="Genomic_DNA"/>
</dbReference>
<reference evidence="1" key="1">
    <citation type="submission" date="2020-03" db="EMBL/GenBank/DDBJ databases">
        <authorList>
            <person name="Weist P."/>
        </authorList>
    </citation>
    <scope>NUCLEOTIDE SEQUENCE</scope>
</reference>
<protein>
    <submittedName>
        <fullName evidence="1">Uncharacterized protein</fullName>
    </submittedName>
</protein>
<evidence type="ECO:0000313" key="2">
    <source>
        <dbReference type="Proteomes" id="UP001153269"/>
    </source>
</evidence>
<dbReference type="AlphaFoldDB" id="A0A9N7TS65"/>
<accession>A0A9N7TS65</accession>
<dbReference type="Proteomes" id="UP001153269">
    <property type="component" value="Unassembled WGS sequence"/>
</dbReference>
<evidence type="ECO:0000313" key="1">
    <source>
        <dbReference type="EMBL" id="CAB1417164.1"/>
    </source>
</evidence>